<dbReference type="Pfam" id="PF00512">
    <property type="entry name" value="HisKA"/>
    <property type="match status" value="1"/>
</dbReference>
<dbReference type="PANTHER" id="PTHR43047:SF72">
    <property type="entry name" value="OSMOSENSING HISTIDINE PROTEIN KINASE SLN1"/>
    <property type="match status" value="1"/>
</dbReference>
<dbReference type="PROSITE" id="PS50109">
    <property type="entry name" value="HIS_KIN"/>
    <property type="match status" value="1"/>
</dbReference>
<dbReference type="Pfam" id="PF08376">
    <property type="entry name" value="NIT"/>
    <property type="match status" value="1"/>
</dbReference>
<evidence type="ECO:0000256" key="1">
    <source>
        <dbReference type="ARBA" id="ARBA00000085"/>
    </source>
</evidence>
<evidence type="ECO:0000259" key="8">
    <source>
        <dbReference type="PROSITE" id="PS50109"/>
    </source>
</evidence>
<dbReference type="InterPro" id="IPR003661">
    <property type="entry name" value="HisK_dim/P_dom"/>
</dbReference>
<comment type="caution">
    <text evidence="10">The sequence shown here is derived from an EMBL/GenBank/DDBJ whole genome shotgun (WGS) entry which is preliminary data.</text>
</comment>
<dbReference type="PANTHER" id="PTHR43047">
    <property type="entry name" value="TWO-COMPONENT HISTIDINE PROTEIN KINASE"/>
    <property type="match status" value="1"/>
</dbReference>
<evidence type="ECO:0000256" key="7">
    <source>
        <dbReference type="SAM" id="Phobius"/>
    </source>
</evidence>
<dbReference type="CDD" id="cd00082">
    <property type="entry name" value="HisKA"/>
    <property type="match status" value="1"/>
</dbReference>
<dbReference type="GO" id="GO:0005886">
    <property type="term" value="C:plasma membrane"/>
    <property type="evidence" value="ECO:0007669"/>
    <property type="project" value="TreeGrafter"/>
</dbReference>
<dbReference type="RefSeq" id="WP_137260280.1">
    <property type="nucleotide sequence ID" value="NZ_SZQL01000001.1"/>
</dbReference>
<feature type="transmembrane region" description="Helical" evidence="7">
    <location>
        <begin position="302"/>
        <end position="322"/>
    </location>
</feature>
<evidence type="ECO:0000256" key="3">
    <source>
        <dbReference type="ARBA" id="ARBA00012438"/>
    </source>
</evidence>
<protein>
    <recommendedName>
        <fullName evidence="3">histidine kinase</fullName>
        <ecNumber evidence="3">2.7.13.3</ecNumber>
    </recommendedName>
</protein>
<dbReference type="SMART" id="SM00388">
    <property type="entry name" value="HisKA"/>
    <property type="match status" value="1"/>
</dbReference>
<dbReference type="SUPFAM" id="SSF55874">
    <property type="entry name" value="ATPase domain of HSP90 chaperone/DNA topoisomerase II/histidine kinase"/>
    <property type="match status" value="1"/>
</dbReference>
<dbReference type="PRINTS" id="PR00344">
    <property type="entry name" value="BCTRLSENSOR"/>
</dbReference>
<dbReference type="InterPro" id="IPR005467">
    <property type="entry name" value="His_kinase_dom"/>
</dbReference>
<feature type="domain" description="Histidine kinase" evidence="8">
    <location>
        <begin position="429"/>
        <end position="645"/>
    </location>
</feature>
<sequence>MNSFFRKLPLAGKLVLISVVPLIFLIYLSIQVYYEEVVKLSLFDSYIEKTKESENINSLINELQEERRLSFDYAMKKSGHDAVLQQRPATDSAIRQLERSNDSGLSAFSRYTFLTNLPGIRANIDTGTINADVVMYNFMTIIFRLNTLNVIPASTSSNLQPVYQDLSGQKLLSAMLTYLVIIRSNVYNVLYTHQNALGTLYGLRGSYDVMKSYETEFLLKASPQAIKQYQTLRNTSALKATINYLDTVFKHTAFDSTYTAQQWWDVSDKGTDELRTLQQQLGVTASKRIAEIYRGEQAKKNLMLVFLFLSVTVVIAIVVYTLNVINSMLKELQLAALQIAKGASGVSFREIPNDVIGSLAHSIVNIDENNKRLAEAADAIGKGNFDVAVQPRSDEDVLGNAIVRMKENLQHYALEKEKMLNMKDEFLSIASHELQTPITSMKAFLQMVERFADEKEALKPVKPLVEKATKQANKLVTITRNLLDVSRIESGRIQIDKSEFLLSEVVEDLKEQNGLLSAGHTLMIEGDTNVKLCADRLKIEQVLSNLISNAVKYSPLSDKIMISVQHNKNEVKIAVADLGIGIAKENLPFVYDRYFRIEKTSQNYPGLGLGLYISSQIIKLHHGDTGVESELGKGSTFWFTLPLEGKKSNC</sequence>
<dbReference type="FunFam" id="3.30.565.10:FF:000006">
    <property type="entry name" value="Sensor histidine kinase WalK"/>
    <property type="match status" value="1"/>
</dbReference>
<dbReference type="InterPro" id="IPR004358">
    <property type="entry name" value="Sig_transdc_His_kin-like_C"/>
</dbReference>
<proteinExistence type="predicted"/>
<keyword evidence="11" id="KW-1185">Reference proteome</keyword>
<keyword evidence="7" id="KW-0472">Membrane</keyword>
<dbReference type="Gene3D" id="3.30.565.10">
    <property type="entry name" value="Histidine kinase-like ATPase, C-terminal domain"/>
    <property type="match status" value="1"/>
</dbReference>
<dbReference type="InterPro" id="IPR013587">
    <property type="entry name" value="Nitrate/nitrite_sensing"/>
</dbReference>
<feature type="transmembrane region" description="Helical" evidence="7">
    <location>
        <begin position="14"/>
        <end position="34"/>
    </location>
</feature>
<dbReference type="EC" id="2.7.13.3" evidence="3"/>
<evidence type="ECO:0000313" key="11">
    <source>
        <dbReference type="Proteomes" id="UP000305848"/>
    </source>
</evidence>
<evidence type="ECO:0000256" key="6">
    <source>
        <dbReference type="ARBA" id="ARBA00022777"/>
    </source>
</evidence>
<keyword evidence="4" id="KW-0597">Phosphoprotein</keyword>
<dbReference type="InterPro" id="IPR036097">
    <property type="entry name" value="HisK_dim/P_sf"/>
</dbReference>
<gene>
    <name evidence="10" type="ORF">FC093_03245</name>
</gene>
<dbReference type="AlphaFoldDB" id="A0A4U3LA61"/>
<evidence type="ECO:0000259" key="9">
    <source>
        <dbReference type="PROSITE" id="PS50885"/>
    </source>
</evidence>
<reference evidence="10 11" key="1">
    <citation type="submission" date="2019-05" db="EMBL/GenBank/DDBJ databases">
        <title>Panacibacter sp. strain 17mud1-8 Genome sequencing and assembly.</title>
        <authorList>
            <person name="Chhetri G."/>
        </authorList>
    </citation>
    <scope>NUCLEOTIDE SEQUENCE [LARGE SCALE GENOMIC DNA]</scope>
    <source>
        <strain evidence="10 11">17mud1-8</strain>
    </source>
</reference>
<dbReference type="SMART" id="SM00387">
    <property type="entry name" value="HATPase_c"/>
    <property type="match status" value="1"/>
</dbReference>
<dbReference type="CDD" id="cd06225">
    <property type="entry name" value="HAMP"/>
    <property type="match status" value="1"/>
</dbReference>
<evidence type="ECO:0000256" key="2">
    <source>
        <dbReference type="ARBA" id="ARBA00004370"/>
    </source>
</evidence>
<keyword evidence="5" id="KW-0808">Transferase</keyword>
<dbReference type="Gene3D" id="1.10.287.130">
    <property type="match status" value="1"/>
</dbReference>
<dbReference type="InterPro" id="IPR003594">
    <property type="entry name" value="HATPase_dom"/>
</dbReference>
<keyword evidence="7" id="KW-1133">Transmembrane helix</keyword>
<evidence type="ECO:0000256" key="5">
    <source>
        <dbReference type="ARBA" id="ARBA00022679"/>
    </source>
</evidence>
<dbReference type="SUPFAM" id="SSF47384">
    <property type="entry name" value="Homodimeric domain of signal transducing histidine kinase"/>
    <property type="match status" value="1"/>
</dbReference>
<dbReference type="EMBL" id="SZQL01000001">
    <property type="protein sequence ID" value="TKK72040.1"/>
    <property type="molecule type" value="Genomic_DNA"/>
</dbReference>
<dbReference type="InterPro" id="IPR003660">
    <property type="entry name" value="HAMP_dom"/>
</dbReference>
<comment type="subcellular location">
    <subcellularLocation>
        <location evidence="2">Membrane</location>
    </subcellularLocation>
</comment>
<dbReference type="GO" id="GO:0009927">
    <property type="term" value="F:histidine phosphotransfer kinase activity"/>
    <property type="evidence" value="ECO:0007669"/>
    <property type="project" value="TreeGrafter"/>
</dbReference>
<comment type="catalytic activity">
    <reaction evidence="1">
        <text>ATP + protein L-histidine = ADP + protein N-phospho-L-histidine.</text>
        <dbReference type="EC" id="2.7.13.3"/>
    </reaction>
</comment>
<dbReference type="PROSITE" id="PS50885">
    <property type="entry name" value="HAMP"/>
    <property type="match status" value="1"/>
</dbReference>
<name>A0A4U3LA61_9BACT</name>
<evidence type="ECO:0000313" key="10">
    <source>
        <dbReference type="EMBL" id="TKK72040.1"/>
    </source>
</evidence>
<feature type="domain" description="HAMP" evidence="9">
    <location>
        <begin position="371"/>
        <end position="414"/>
    </location>
</feature>
<dbReference type="InterPro" id="IPR036890">
    <property type="entry name" value="HATPase_C_sf"/>
</dbReference>
<evidence type="ECO:0000256" key="4">
    <source>
        <dbReference type="ARBA" id="ARBA00022553"/>
    </source>
</evidence>
<accession>A0A4U3LA61</accession>
<keyword evidence="7" id="KW-0812">Transmembrane</keyword>
<dbReference type="GO" id="GO:0000155">
    <property type="term" value="F:phosphorelay sensor kinase activity"/>
    <property type="evidence" value="ECO:0007669"/>
    <property type="project" value="InterPro"/>
</dbReference>
<dbReference type="Proteomes" id="UP000305848">
    <property type="component" value="Unassembled WGS sequence"/>
</dbReference>
<dbReference type="Pfam" id="PF02518">
    <property type="entry name" value="HATPase_c"/>
    <property type="match status" value="1"/>
</dbReference>
<organism evidence="10 11">
    <name type="scientific">Ilyomonas limi</name>
    <dbReference type="NCBI Taxonomy" id="2575867"/>
    <lineage>
        <taxon>Bacteria</taxon>
        <taxon>Pseudomonadati</taxon>
        <taxon>Bacteroidota</taxon>
        <taxon>Chitinophagia</taxon>
        <taxon>Chitinophagales</taxon>
        <taxon>Chitinophagaceae</taxon>
        <taxon>Ilyomonas</taxon>
    </lineage>
</organism>
<dbReference type="OrthoDB" id="9813151at2"/>
<keyword evidence="6" id="KW-0418">Kinase</keyword>